<dbReference type="GO" id="GO:0009229">
    <property type="term" value="P:thiamine diphosphate biosynthetic process"/>
    <property type="evidence" value="ECO:0007669"/>
    <property type="project" value="UniProtKB-UniRule"/>
</dbReference>
<accession>A0A147J5H3</accession>
<evidence type="ECO:0000313" key="13">
    <source>
        <dbReference type="Proteomes" id="UP000074410"/>
    </source>
</evidence>
<dbReference type="Proteomes" id="UP000072867">
    <property type="component" value="Unassembled WGS sequence"/>
</dbReference>
<evidence type="ECO:0000313" key="10">
    <source>
        <dbReference type="EMBL" id="KTT69700.1"/>
    </source>
</evidence>
<dbReference type="EMBL" id="LDTD01000063">
    <property type="protein sequence ID" value="KTT69700.1"/>
    <property type="molecule type" value="Genomic_DNA"/>
</dbReference>
<organism evidence="11 13">
    <name type="scientific">Sphingomonas sanguinis</name>
    <dbReference type="NCBI Taxonomy" id="33051"/>
    <lineage>
        <taxon>Bacteria</taxon>
        <taxon>Pseudomonadati</taxon>
        <taxon>Pseudomonadota</taxon>
        <taxon>Alphaproteobacteria</taxon>
        <taxon>Sphingomonadales</taxon>
        <taxon>Sphingomonadaceae</taxon>
        <taxon>Sphingomonas</taxon>
    </lineage>
</organism>
<dbReference type="EC" id="2.8.1.10" evidence="3 8"/>
<dbReference type="Pfam" id="PF05690">
    <property type="entry name" value="ThiG"/>
    <property type="match status" value="1"/>
</dbReference>
<dbReference type="PANTHER" id="PTHR34266">
    <property type="entry name" value="THIAZOLE SYNTHASE"/>
    <property type="match status" value="1"/>
</dbReference>
<comment type="catalytic activity">
    <reaction evidence="7 8">
        <text>[ThiS sulfur-carrier protein]-C-terminal-Gly-aminoethanethioate + 2-iminoacetate + 1-deoxy-D-xylulose 5-phosphate = [ThiS sulfur-carrier protein]-C-terminal Gly-Gly + 2-[(2R,5Z)-2-carboxy-4-methylthiazol-5(2H)-ylidene]ethyl phosphate + 2 H2O + H(+)</text>
        <dbReference type="Rhea" id="RHEA:26297"/>
        <dbReference type="Rhea" id="RHEA-COMP:12909"/>
        <dbReference type="Rhea" id="RHEA-COMP:19908"/>
        <dbReference type="ChEBI" id="CHEBI:15377"/>
        <dbReference type="ChEBI" id="CHEBI:15378"/>
        <dbReference type="ChEBI" id="CHEBI:57792"/>
        <dbReference type="ChEBI" id="CHEBI:62899"/>
        <dbReference type="ChEBI" id="CHEBI:77846"/>
        <dbReference type="ChEBI" id="CHEBI:90778"/>
        <dbReference type="ChEBI" id="CHEBI:232372"/>
        <dbReference type="EC" id="2.8.1.10"/>
    </reaction>
</comment>
<dbReference type="UniPathway" id="UPA00060"/>
<comment type="subunit">
    <text evidence="8">Homotetramer. Forms heterodimers with either ThiH or ThiS.</text>
</comment>
<comment type="caution">
    <text evidence="11">The sequence shown here is derived from an EMBL/GenBank/DDBJ whole genome shotgun (WGS) entry which is preliminary data.</text>
</comment>
<dbReference type="CDD" id="cd00565">
    <property type="entry name" value="Ubl_ThiS"/>
    <property type="match status" value="1"/>
</dbReference>
<dbReference type="InterPro" id="IPR003749">
    <property type="entry name" value="ThiS/MoaD-like"/>
</dbReference>
<feature type="binding site" evidence="8">
    <location>
        <begin position="281"/>
        <end position="282"/>
    </location>
    <ligand>
        <name>1-deoxy-D-xylulose 5-phosphate</name>
        <dbReference type="ChEBI" id="CHEBI:57792"/>
    </ligand>
</feature>
<protein>
    <recommendedName>
        <fullName evidence="3 8">Thiazole synthase</fullName>
        <ecNumber evidence="3 8">2.8.1.10</ecNumber>
    </recommendedName>
</protein>
<dbReference type="InterPro" id="IPR013785">
    <property type="entry name" value="Aldolase_TIM"/>
</dbReference>
<evidence type="ECO:0000256" key="3">
    <source>
        <dbReference type="ARBA" id="ARBA00011960"/>
    </source>
</evidence>
<feature type="active site" description="Schiff-base intermediate with DXP" evidence="8">
    <location>
        <position position="172"/>
    </location>
</feature>
<dbReference type="InterPro" id="IPR010035">
    <property type="entry name" value="Thi_S"/>
</dbReference>
<dbReference type="Pfam" id="PF02597">
    <property type="entry name" value="ThiS"/>
    <property type="match status" value="1"/>
</dbReference>
<evidence type="ECO:0000256" key="8">
    <source>
        <dbReference type="HAMAP-Rule" id="MF_00443"/>
    </source>
</evidence>
<dbReference type="PATRIC" id="fig|33051.3.peg.3137"/>
<dbReference type="InterPro" id="IPR008867">
    <property type="entry name" value="ThiG"/>
</dbReference>
<dbReference type="SUPFAM" id="SSF54285">
    <property type="entry name" value="MoaD/ThiS"/>
    <property type="match status" value="1"/>
</dbReference>
<dbReference type="GO" id="GO:1990107">
    <property type="term" value="F:thiazole synthase activity"/>
    <property type="evidence" value="ECO:0007669"/>
    <property type="project" value="UniProtKB-EC"/>
</dbReference>
<comment type="similarity">
    <text evidence="8">Belongs to the ThiG family.</text>
</comment>
<evidence type="ECO:0000256" key="5">
    <source>
        <dbReference type="ARBA" id="ARBA00022977"/>
    </source>
</evidence>
<dbReference type="AlphaFoldDB" id="A0A147J5H3"/>
<dbReference type="InterPro" id="IPR016155">
    <property type="entry name" value="Mopterin_synth/thiamin_S_b"/>
</dbReference>
<dbReference type="CDD" id="cd04728">
    <property type="entry name" value="ThiG"/>
    <property type="match status" value="1"/>
</dbReference>
<evidence type="ECO:0000256" key="1">
    <source>
        <dbReference type="ARBA" id="ARBA00002834"/>
    </source>
</evidence>
<dbReference type="InterPro" id="IPR012675">
    <property type="entry name" value="Beta-grasp_dom_sf"/>
</dbReference>
<evidence type="ECO:0000256" key="4">
    <source>
        <dbReference type="ARBA" id="ARBA00022679"/>
    </source>
</evidence>
<name>A0A147J5H3_9SPHN</name>
<evidence type="ECO:0000313" key="12">
    <source>
        <dbReference type="Proteomes" id="UP000072867"/>
    </source>
</evidence>
<reference evidence="12 13" key="1">
    <citation type="journal article" date="2016" name="Front. Microbiol.">
        <title>Genomic Resource of Rice Seed Associated Bacteria.</title>
        <authorList>
            <person name="Midha S."/>
            <person name="Bansal K."/>
            <person name="Sharma S."/>
            <person name="Kumar N."/>
            <person name="Patil P.P."/>
            <person name="Chaudhry V."/>
            <person name="Patil P.B."/>
        </authorList>
    </citation>
    <scope>NUCLEOTIDE SEQUENCE [LARGE SCALE GENOMIC DNA]</scope>
    <source>
        <strain evidence="11 13">NS258</strain>
        <strain evidence="10 12">NS319</strain>
    </source>
</reference>
<gene>
    <name evidence="8" type="primary">thiG</name>
    <name evidence="11" type="ORF">NS258_15555</name>
    <name evidence="10" type="ORF">NS319_09845</name>
</gene>
<dbReference type="PANTHER" id="PTHR34266:SF2">
    <property type="entry name" value="THIAZOLE SYNTHASE"/>
    <property type="match status" value="1"/>
</dbReference>
<comment type="pathway">
    <text evidence="2 8">Cofactor biosynthesis; thiamine diphosphate biosynthesis.</text>
</comment>
<dbReference type="SUPFAM" id="SSF110399">
    <property type="entry name" value="ThiG-like"/>
    <property type="match status" value="1"/>
</dbReference>
<dbReference type="EMBL" id="LDTC01000137">
    <property type="protein sequence ID" value="KTW09469.1"/>
    <property type="molecule type" value="Genomic_DNA"/>
</dbReference>
<evidence type="ECO:0000256" key="7">
    <source>
        <dbReference type="ARBA" id="ARBA00049897"/>
    </source>
</evidence>
<evidence type="ECO:0000313" key="11">
    <source>
        <dbReference type="EMBL" id="KTW09469.1"/>
    </source>
</evidence>
<feature type="binding site" evidence="8">
    <location>
        <position position="233"/>
    </location>
    <ligand>
        <name>1-deoxy-D-xylulose 5-phosphate</name>
        <dbReference type="ChEBI" id="CHEBI:57792"/>
    </ligand>
</feature>
<keyword evidence="6 8" id="KW-0704">Schiff base</keyword>
<dbReference type="NCBIfam" id="TIGR01683">
    <property type="entry name" value="thiS"/>
    <property type="match status" value="1"/>
</dbReference>
<keyword evidence="8" id="KW-0963">Cytoplasm</keyword>
<dbReference type="HAMAP" id="MF_00443">
    <property type="entry name" value="ThiG"/>
    <property type="match status" value="1"/>
</dbReference>
<comment type="subcellular location">
    <subcellularLocation>
        <location evidence="8">Cytoplasm</location>
    </subcellularLocation>
</comment>
<feature type="domain" description="Thiazole synthase ThiG" evidence="9">
    <location>
        <begin position="80"/>
        <end position="324"/>
    </location>
</feature>
<dbReference type="GO" id="GO:0005737">
    <property type="term" value="C:cytoplasm"/>
    <property type="evidence" value="ECO:0007669"/>
    <property type="project" value="UniProtKB-SubCell"/>
</dbReference>
<evidence type="ECO:0000256" key="2">
    <source>
        <dbReference type="ARBA" id="ARBA00004948"/>
    </source>
</evidence>
<evidence type="ECO:0000256" key="6">
    <source>
        <dbReference type="ARBA" id="ARBA00023270"/>
    </source>
</evidence>
<feature type="binding site" evidence="8">
    <location>
        <begin position="259"/>
        <end position="260"/>
    </location>
    <ligand>
        <name>1-deoxy-D-xylulose 5-phosphate</name>
        <dbReference type="ChEBI" id="CHEBI:57792"/>
    </ligand>
</feature>
<keyword evidence="4 8" id="KW-0808">Transferase</keyword>
<sequence length="329" mass="34909">MTITVNGEHKRVPAGLSLADLASQLGLVPEKVAVERNLEVVPRSTLAQVQVEDGDEIEIVHFVGGGDHAAPVVEDDSWEVAGQRFRSRLIVGTGKYKDFAQNAAAVEASGAEIVTVAVRRVNVSDRNAPMLTDFIDPKKITYLPNTAGCFTAEDAIRTLRLAREAGGWDLVKLEVLGEAKTLYPDMYETLRATEVLAKEGFKPMVYCVDDPIAAKRLEDVGAVAIMPLGAPIGSGLGIQNKVTIRLIVEGAKVPVLVDAGVGTASEAAVAMELGCDGVLMNTAIAEAKDPVLMARAMKAGVEAGRMAYRAGRMGMRRYADPSSPLAGLI</sequence>
<dbReference type="Proteomes" id="UP000074410">
    <property type="component" value="Unassembled WGS sequence"/>
</dbReference>
<dbReference type="InterPro" id="IPR033983">
    <property type="entry name" value="Thiazole_synthase_ThiG"/>
</dbReference>
<dbReference type="Gene3D" id="3.20.20.70">
    <property type="entry name" value="Aldolase class I"/>
    <property type="match status" value="1"/>
</dbReference>
<dbReference type="Gene3D" id="3.10.20.30">
    <property type="match status" value="1"/>
</dbReference>
<proteinExistence type="inferred from homology"/>
<keyword evidence="5 8" id="KW-0784">Thiamine biosynthesis</keyword>
<dbReference type="STRING" id="33051.SB4_02245"/>
<comment type="function">
    <text evidence="1 8">Catalyzes the rearrangement of 1-deoxy-D-xylulose 5-phosphate (DXP) to produce the thiazole phosphate moiety of thiamine. Sulfur is provided by the thiocarboxylate moiety of the carrier protein ThiS. In vitro, sulfur can be provided by H(2)S.</text>
</comment>
<evidence type="ECO:0000259" key="9">
    <source>
        <dbReference type="Pfam" id="PF05690"/>
    </source>
</evidence>